<gene>
    <name evidence="3" type="ORF">GALMADRAFT_141666</name>
</gene>
<protein>
    <recommendedName>
        <fullName evidence="5">Zn(2)-C6 fungal-type domain-containing protein</fullName>
    </recommendedName>
</protein>
<feature type="transmembrane region" description="Helical" evidence="2">
    <location>
        <begin position="21"/>
        <end position="42"/>
    </location>
</feature>
<feature type="region of interest" description="Disordered" evidence="1">
    <location>
        <begin position="88"/>
        <end position="116"/>
    </location>
</feature>
<organism evidence="3 4">
    <name type="scientific">Galerina marginata (strain CBS 339.88)</name>
    <dbReference type="NCBI Taxonomy" id="685588"/>
    <lineage>
        <taxon>Eukaryota</taxon>
        <taxon>Fungi</taxon>
        <taxon>Dikarya</taxon>
        <taxon>Basidiomycota</taxon>
        <taxon>Agaricomycotina</taxon>
        <taxon>Agaricomycetes</taxon>
        <taxon>Agaricomycetidae</taxon>
        <taxon>Agaricales</taxon>
        <taxon>Agaricineae</taxon>
        <taxon>Strophariaceae</taxon>
        <taxon>Galerina</taxon>
    </lineage>
</organism>
<evidence type="ECO:0000313" key="3">
    <source>
        <dbReference type="EMBL" id="KDR73896.1"/>
    </source>
</evidence>
<feature type="compositionally biased region" description="Low complexity" evidence="1">
    <location>
        <begin position="325"/>
        <end position="337"/>
    </location>
</feature>
<evidence type="ECO:0000256" key="2">
    <source>
        <dbReference type="SAM" id="Phobius"/>
    </source>
</evidence>
<keyword evidence="4" id="KW-1185">Reference proteome</keyword>
<feature type="region of interest" description="Disordered" evidence="1">
    <location>
        <begin position="253"/>
        <end position="283"/>
    </location>
</feature>
<keyword evidence="2" id="KW-1133">Transmembrane helix</keyword>
<feature type="compositionally biased region" description="Polar residues" evidence="1">
    <location>
        <begin position="88"/>
        <end position="101"/>
    </location>
</feature>
<dbReference type="HOGENOM" id="CLU_495260_0_0_1"/>
<feature type="compositionally biased region" description="Basic and acidic residues" evidence="1">
    <location>
        <begin position="499"/>
        <end position="510"/>
    </location>
</feature>
<feature type="region of interest" description="Disordered" evidence="1">
    <location>
        <begin position="192"/>
        <end position="240"/>
    </location>
</feature>
<feature type="compositionally biased region" description="Polar residues" evidence="1">
    <location>
        <begin position="218"/>
        <end position="238"/>
    </location>
</feature>
<keyword evidence="2" id="KW-0472">Membrane</keyword>
<feature type="region of interest" description="Disordered" evidence="1">
    <location>
        <begin position="451"/>
        <end position="515"/>
    </location>
</feature>
<dbReference type="EMBL" id="KL142384">
    <property type="protein sequence ID" value="KDR73896.1"/>
    <property type="molecule type" value="Genomic_DNA"/>
</dbReference>
<evidence type="ECO:0000256" key="1">
    <source>
        <dbReference type="SAM" id="MobiDB-lite"/>
    </source>
</evidence>
<reference evidence="4" key="1">
    <citation type="journal article" date="2014" name="Proc. Natl. Acad. Sci. U.S.A.">
        <title>Extensive sampling of basidiomycete genomes demonstrates inadequacy of the white-rot/brown-rot paradigm for wood decay fungi.</title>
        <authorList>
            <person name="Riley R."/>
            <person name="Salamov A.A."/>
            <person name="Brown D.W."/>
            <person name="Nagy L.G."/>
            <person name="Floudas D."/>
            <person name="Held B.W."/>
            <person name="Levasseur A."/>
            <person name="Lombard V."/>
            <person name="Morin E."/>
            <person name="Otillar R."/>
            <person name="Lindquist E.A."/>
            <person name="Sun H."/>
            <person name="LaButti K.M."/>
            <person name="Schmutz J."/>
            <person name="Jabbour D."/>
            <person name="Luo H."/>
            <person name="Baker S.E."/>
            <person name="Pisabarro A.G."/>
            <person name="Walton J.D."/>
            <person name="Blanchette R.A."/>
            <person name="Henrissat B."/>
            <person name="Martin F."/>
            <person name="Cullen D."/>
            <person name="Hibbett D.S."/>
            <person name="Grigoriev I.V."/>
        </authorList>
    </citation>
    <scope>NUCLEOTIDE SEQUENCE [LARGE SCALE GENOMIC DNA]</scope>
    <source>
        <strain evidence="4">CBS 339.88</strain>
    </source>
</reference>
<feature type="compositionally biased region" description="Polar residues" evidence="1">
    <location>
        <begin position="342"/>
        <end position="352"/>
    </location>
</feature>
<feature type="region of interest" description="Disordered" evidence="1">
    <location>
        <begin position="314"/>
        <end position="406"/>
    </location>
</feature>
<sequence length="550" mass="59078">MRHQHRNHLLEMITLAVGFKYFIHLYLVGTVPNVVGVGAGIAQAVPGSHGPEVQPKQPCDSPLTSPPPLRALEVFKDSYADYKPPTDALTSARRSVPTSSACPPAEGCGSAQEGPKGLKCIRGGPGSGGPAWAEGTTLASVRPALPTPTPGAHRRHFSQCLATRIIPSSRIKATNANAVLVTTLALVGVRKGRPWKQPERGMTHRNPPALQSADRRTTPPTHRSCSPATAPSPLSSNPAGLRHHQLATSFQCQHRLRDAVSPSSRVARHDDEPATTRLAGCPSPSSRLLFRTITFVALPVARARQWQFVASRVKPSRIAPPPACTTPASTKTPTPLAHHSSPLATSADESSPQVPPEDGEDEQDAEETPRARKEKARAATVDPEVEIVSGPKVPKKRKCGSKKSEVAPNRAPCYWCVEEKITCTTERTTGSAIIHACDQCFGRKLKCIRPGDEKKTPRKSKKIKGEEHKAPSIVGSSVREKTTKGKGLAGPRIRKPRSRTPEETDEEHPTTDLLIDSNSEVVRAMETLQASVGDAAVGMNTGFDDVWTPV</sequence>
<feature type="compositionally biased region" description="Acidic residues" evidence="1">
    <location>
        <begin position="357"/>
        <end position="366"/>
    </location>
</feature>
<keyword evidence="2" id="KW-0812">Transmembrane</keyword>
<dbReference type="Proteomes" id="UP000027222">
    <property type="component" value="Unassembled WGS sequence"/>
</dbReference>
<accession>A0A067SSM9</accession>
<evidence type="ECO:0008006" key="5">
    <source>
        <dbReference type="Google" id="ProtNLM"/>
    </source>
</evidence>
<evidence type="ECO:0000313" key="4">
    <source>
        <dbReference type="Proteomes" id="UP000027222"/>
    </source>
</evidence>
<proteinExistence type="predicted"/>
<name>A0A067SSM9_GALM3</name>
<dbReference type="AlphaFoldDB" id="A0A067SSM9"/>